<dbReference type="Gene3D" id="1.10.150.130">
    <property type="match status" value="1"/>
</dbReference>
<dbReference type="EMBL" id="CP015453">
    <property type="protein sequence ID" value="AWH97386.1"/>
    <property type="molecule type" value="Genomic_DNA"/>
</dbReference>
<evidence type="ECO:0000313" key="6">
    <source>
        <dbReference type="Proteomes" id="UP000244903"/>
    </source>
</evidence>
<dbReference type="RefSeq" id="WP_107749041.1">
    <property type="nucleotide sequence ID" value="NZ_CP015453.1"/>
</dbReference>
<dbReference type="GO" id="GO:0003677">
    <property type="term" value="F:DNA binding"/>
    <property type="evidence" value="ECO:0007669"/>
    <property type="project" value="UniProtKB-UniRule"/>
</dbReference>
<dbReference type="PROSITE" id="PS51900">
    <property type="entry name" value="CB"/>
    <property type="match status" value="1"/>
</dbReference>
<dbReference type="InterPro" id="IPR044068">
    <property type="entry name" value="CB"/>
</dbReference>
<dbReference type="PANTHER" id="PTHR30349:SF64">
    <property type="entry name" value="PROPHAGE INTEGRASE INTD-RELATED"/>
    <property type="match status" value="1"/>
</dbReference>
<proteinExistence type="predicted"/>
<organism evidence="5 6">
    <name type="scientific">Dietzia psychralcaliphila</name>
    <dbReference type="NCBI Taxonomy" id="139021"/>
    <lineage>
        <taxon>Bacteria</taxon>
        <taxon>Bacillati</taxon>
        <taxon>Actinomycetota</taxon>
        <taxon>Actinomycetes</taxon>
        <taxon>Mycobacteriales</taxon>
        <taxon>Dietziaceae</taxon>
        <taxon>Dietzia</taxon>
    </lineage>
</organism>
<sequence>MEPWCTFLRLYSQNLSRNTVRSYSRDAVTFAKFLDDRGVTILETVESEIAAFCDDRLSRGISTRTLDRQLVFVRAFFNYLYETGQRDELPWIRIASRSVVHRKTPSTDLRVRAVTRAQWDAFRNVGLGGQLPSGEMDQSFRGRSTVRNMCGAELAITTGMRLREWQSLLDIEIPEGAPGASVELHVSAKNCRRRNIYIPASTIREIDLYRATERRQAVRLSQASLRKNLHNLAVVRQVKPASRTLTYTIGGVEETYEVPSIPLAHRRILVRQDQSGLIEPMSLFLGRGGMAPSPRRWQQYFNTANTRLAQFRDQLSHMPAAITPHDLRHTFALVMLRSLQQQAAKLEQSRPAHRTGTISEHVSHNPLLTLQRLLGHASPSTTMVYLQYIDESHELVQRAFEEWNDENTDYATYVIDAITRDSR</sequence>
<dbReference type="InterPro" id="IPR010998">
    <property type="entry name" value="Integrase_recombinase_N"/>
</dbReference>
<keyword evidence="1 3" id="KW-0238">DNA-binding</keyword>
<dbReference type="InterPro" id="IPR013762">
    <property type="entry name" value="Integrase-like_cat_sf"/>
</dbReference>
<dbReference type="InterPro" id="IPR011010">
    <property type="entry name" value="DNA_brk_join_enz"/>
</dbReference>
<dbReference type="KEGG" id="dpc:A6048_11085"/>
<evidence type="ECO:0000256" key="3">
    <source>
        <dbReference type="PROSITE-ProRule" id="PRU01248"/>
    </source>
</evidence>
<name>A0AAD0JX54_9ACTN</name>
<dbReference type="SUPFAM" id="SSF47823">
    <property type="entry name" value="lambda integrase-like, N-terminal domain"/>
    <property type="match status" value="1"/>
</dbReference>
<dbReference type="Gene3D" id="1.10.443.10">
    <property type="entry name" value="Intergrase catalytic core"/>
    <property type="match status" value="1"/>
</dbReference>
<reference evidence="5 6" key="1">
    <citation type="submission" date="2016-04" db="EMBL/GenBank/DDBJ databases">
        <title>Complete genome sequence of the haloalkaliphilic hydrocarbon-degrading bacterium Dietzia psychralcaliphila ILA-1T, isolated from a drain of a fish product-processing plant.</title>
        <authorList>
            <person name="Zhao J."/>
            <person name="Hu B."/>
            <person name="Geng S."/>
            <person name="Nie Y."/>
            <person name="Tang Y."/>
        </authorList>
    </citation>
    <scope>NUCLEOTIDE SEQUENCE [LARGE SCALE GENOMIC DNA]</scope>
    <source>
        <strain evidence="5 6">ILA-1</strain>
    </source>
</reference>
<feature type="domain" description="Core-binding (CB)" evidence="4">
    <location>
        <begin position="1"/>
        <end position="81"/>
    </location>
</feature>
<evidence type="ECO:0000259" key="4">
    <source>
        <dbReference type="PROSITE" id="PS51900"/>
    </source>
</evidence>
<protein>
    <recommendedName>
        <fullName evidence="4">Core-binding (CB) domain-containing protein</fullName>
    </recommendedName>
</protein>
<dbReference type="Proteomes" id="UP000244903">
    <property type="component" value="Chromosome"/>
</dbReference>
<evidence type="ECO:0000256" key="1">
    <source>
        <dbReference type="ARBA" id="ARBA00023125"/>
    </source>
</evidence>
<dbReference type="PANTHER" id="PTHR30349">
    <property type="entry name" value="PHAGE INTEGRASE-RELATED"/>
    <property type="match status" value="1"/>
</dbReference>
<dbReference type="GO" id="GO:0015074">
    <property type="term" value="P:DNA integration"/>
    <property type="evidence" value="ECO:0007669"/>
    <property type="project" value="InterPro"/>
</dbReference>
<dbReference type="InterPro" id="IPR004107">
    <property type="entry name" value="Integrase_SAM-like_N"/>
</dbReference>
<evidence type="ECO:0000256" key="2">
    <source>
        <dbReference type="ARBA" id="ARBA00023172"/>
    </source>
</evidence>
<dbReference type="Pfam" id="PF02899">
    <property type="entry name" value="Phage_int_SAM_1"/>
    <property type="match status" value="1"/>
</dbReference>
<dbReference type="GO" id="GO:0006310">
    <property type="term" value="P:DNA recombination"/>
    <property type="evidence" value="ECO:0007669"/>
    <property type="project" value="UniProtKB-KW"/>
</dbReference>
<dbReference type="InterPro" id="IPR050090">
    <property type="entry name" value="Tyrosine_recombinase_XerCD"/>
</dbReference>
<keyword evidence="6" id="KW-1185">Reference proteome</keyword>
<dbReference type="AlphaFoldDB" id="A0AAD0JX54"/>
<accession>A0AAD0JX54</accession>
<gene>
    <name evidence="5" type="ORF">A6048_11085</name>
</gene>
<dbReference type="SUPFAM" id="SSF56349">
    <property type="entry name" value="DNA breaking-rejoining enzymes"/>
    <property type="match status" value="1"/>
</dbReference>
<keyword evidence="2" id="KW-0233">DNA recombination</keyword>
<evidence type="ECO:0000313" key="5">
    <source>
        <dbReference type="EMBL" id="AWH97386.1"/>
    </source>
</evidence>